<keyword evidence="2" id="KW-0472">Membrane</keyword>
<evidence type="ECO:0000256" key="2">
    <source>
        <dbReference type="ARBA" id="ARBA00023136"/>
    </source>
</evidence>
<protein>
    <recommendedName>
        <fullName evidence="5">Mce-associated membrane protein</fullName>
    </recommendedName>
</protein>
<gene>
    <name evidence="3" type="ORF">HT102_15640</name>
</gene>
<evidence type="ECO:0000313" key="3">
    <source>
        <dbReference type="EMBL" id="MBD8507921.1"/>
    </source>
</evidence>
<reference evidence="3" key="1">
    <citation type="submission" date="2020-09" db="EMBL/GenBank/DDBJ databases">
        <title>Hoyosella lacisalsi sp. nov., a halotolerant actinobacterium isolated from soil of Lake Gudzhirganskoe.</title>
        <authorList>
            <person name="Yang Q."/>
            <person name="Guo P.Y."/>
            <person name="Liu S.W."/>
            <person name="Li F.N."/>
            <person name="Sun C.H."/>
        </authorList>
    </citation>
    <scope>NUCLEOTIDE SEQUENCE</scope>
    <source>
        <strain evidence="3">G463</strain>
    </source>
</reference>
<dbReference type="Proteomes" id="UP000642993">
    <property type="component" value="Unassembled WGS sequence"/>
</dbReference>
<accession>A0A927PNI8</accession>
<proteinExistence type="predicted"/>
<comment type="caution">
    <text evidence="3">The sequence shown here is derived from an EMBL/GenBank/DDBJ whole genome shotgun (WGS) entry which is preliminary data.</text>
</comment>
<dbReference type="EMBL" id="JACYWE010000016">
    <property type="protein sequence ID" value="MBD8507921.1"/>
    <property type="molecule type" value="Genomic_DNA"/>
</dbReference>
<sequence>MLAALFAVIAAVLGFLYWDATSNGEAALREEAVVAATEYGTLIGTYDHSDLKANVESVRAISTDSYAEEYETISTELEAAVAAFEATSVGTVTHAAVESISEDSATVLVFLDQDVNTNQLEEQGITVSRLVMTLAREGDRWLLDGAEPA</sequence>
<dbReference type="GO" id="GO:0016020">
    <property type="term" value="C:membrane"/>
    <property type="evidence" value="ECO:0007669"/>
    <property type="project" value="UniProtKB-SubCell"/>
</dbReference>
<dbReference type="RefSeq" id="WP_192040387.1">
    <property type="nucleotide sequence ID" value="NZ_JACYWE010000016.1"/>
</dbReference>
<evidence type="ECO:0008006" key="5">
    <source>
        <dbReference type="Google" id="ProtNLM"/>
    </source>
</evidence>
<name>A0A927PNI8_9ACTN</name>
<dbReference type="PANTHER" id="PTHR37042:SF4">
    <property type="entry name" value="OUTER MEMBRANE PROTEIN RV1973"/>
    <property type="match status" value="1"/>
</dbReference>
<dbReference type="AlphaFoldDB" id="A0A927PNI8"/>
<dbReference type="PANTHER" id="PTHR37042">
    <property type="entry name" value="OUTER MEMBRANE PROTEIN RV1973"/>
    <property type="match status" value="1"/>
</dbReference>
<evidence type="ECO:0000313" key="4">
    <source>
        <dbReference type="Proteomes" id="UP000642993"/>
    </source>
</evidence>
<evidence type="ECO:0000256" key="1">
    <source>
        <dbReference type="ARBA" id="ARBA00004370"/>
    </source>
</evidence>
<keyword evidence="4" id="KW-1185">Reference proteome</keyword>
<comment type="subcellular location">
    <subcellularLocation>
        <location evidence="1">Membrane</location>
    </subcellularLocation>
</comment>
<organism evidence="3 4">
    <name type="scientific">Lolliginicoccus lacisalsi</name>
    <dbReference type="NCBI Taxonomy" id="2742202"/>
    <lineage>
        <taxon>Bacteria</taxon>
        <taxon>Bacillati</taxon>
        <taxon>Actinomycetota</taxon>
        <taxon>Actinomycetes</taxon>
        <taxon>Mycobacteriales</taxon>
        <taxon>Hoyosellaceae</taxon>
        <taxon>Lolliginicoccus</taxon>
    </lineage>
</organism>